<protein>
    <submittedName>
        <fullName evidence="2">Uncharacterized protein LOC113204816</fullName>
    </submittedName>
</protein>
<reference evidence="2" key="1">
    <citation type="submission" date="2025-08" db="UniProtKB">
        <authorList>
            <consortium name="RefSeq"/>
        </authorList>
    </citation>
    <scope>IDENTIFICATION</scope>
    <source>
        <tissue evidence="2">Whole organism</tissue>
    </source>
</reference>
<dbReference type="PANTHER" id="PTHR35249:SF2">
    <property type="entry name" value="DYNEIN REGULATORY COMPLEX SUBUNIT 7"/>
    <property type="match status" value="1"/>
</dbReference>
<dbReference type="RefSeq" id="XP_026275921.1">
    <property type="nucleotide sequence ID" value="XM_026420136.2"/>
</dbReference>
<accession>A0A6J1SB44</accession>
<dbReference type="InterPro" id="IPR033551">
    <property type="entry name" value="DRC7/lobo"/>
</dbReference>
<gene>
    <name evidence="2" type="primary">LOC113204816</name>
</gene>
<proteinExistence type="predicted"/>
<dbReference type="CTD" id="4379864"/>
<dbReference type="GO" id="GO:0030317">
    <property type="term" value="P:flagellated sperm motility"/>
    <property type="evidence" value="ECO:0007669"/>
    <property type="project" value="TreeGrafter"/>
</dbReference>
<evidence type="ECO:0000313" key="1">
    <source>
        <dbReference type="Proteomes" id="UP000504606"/>
    </source>
</evidence>
<dbReference type="GO" id="GO:0031514">
    <property type="term" value="C:motile cilium"/>
    <property type="evidence" value="ECO:0007669"/>
    <property type="project" value="TreeGrafter"/>
</dbReference>
<dbReference type="Proteomes" id="UP000504606">
    <property type="component" value="Unplaced"/>
</dbReference>
<dbReference type="OrthoDB" id="10262874at2759"/>
<dbReference type="KEGG" id="foc:113204816"/>
<dbReference type="GeneID" id="113204816"/>
<keyword evidence="1" id="KW-1185">Reference proteome</keyword>
<dbReference type="PANTHER" id="PTHR35249">
    <property type="entry name" value="DYNEIN REGULATORY COMPLEX SUBUNIT 7"/>
    <property type="match status" value="1"/>
</dbReference>
<dbReference type="AlphaFoldDB" id="A0A6J1SB44"/>
<organism evidence="1 2">
    <name type="scientific">Frankliniella occidentalis</name>
    <name type="common">Western flower thrips</name>
    <name type="synonym">Euthrips occidentalis</name>
    <dbReference type="NCBI Taxonomy" id="133901"/>
    <lineage>
        <taxon>Eukaryota</taxon>
        <taxon>Metazoa</taxon>
        <taxon>Ecdysozoa</taxon>
        <taxon>Arthropoda</taxon>
        <taxon>Hexapoda</taxon>
        <taxon>Insecta</taxon>
        <taxon>Pterygota</taxon>
        <taxon>Neoptera</taxon>
        <taxon>Paraneoptera</taxon>
        <taxon>Thysanoptera</taxon>
        <taxon>Terebrantia</taxon>
        <taxon>Thripoidea</taxon>
        <taxon>Thripidae</taxon>
        <taxon>Frankliniella</taxon>
    </lineage>
</organism>
<evidence type="ECO:0000313" key="2">
    <source>
        <dbReference type="RefSeq" id="XP_026275921.1"/>
    </source>
</evidence>
<sequence length="147" mass="16880">MEDTESMLVIEKDSFQERGKLNSGGDGDASFISLKSNSIGRKKGSILSSSTLCSHDETHNAITPQRLKEIATELGVIKLCWPENNTQHERKYYPQSFSENTNKEKLLMWYAENFRQQFHHEFARRRPLLLAVENECGLQVCVRMVNS</sequence>
<name>A0A6J1SB44_FRAOC</name>